<dbReference type="GO" id="GO:0003677">
    <property type="term" value="F:DNA binding"/>
    <property type="evidence" value="ECO:0007669"/>
    <property type="project" value="UniProtKB-KW"/>
</dbReference>
<name>A0AB39DPR3_9BURK</name>
<keyword evidence="2" id="KW-0639">Primosome</keyword>
<dbReference type="PROSITE" id="PS51199">
    <property type="entry name" value="SF4_HELICASE"/>
    <property type="match status" value="1"/>
</dbReference>
<evidence type="ECO:0000256" key="1">
    <source>
        <dbReference type="ARBA" id="ARBA00008428"/>
    </source>
</evidence>
<dbReference type="GO" id="GO:0005524">
    <property type="term" value="F:ATP binding"/>
    <property type="evidence" value="ECO:0007669"/>
    <property type="project" value="UniProtKB-KW"/>
</dbReference>
<dbReference type="SUPFAM" id="SSF52540">
    <property type="entry name" value="P-loop containing nucleoside triphosphate hydrolases"/>
    <property type="match status" value="1"/>
</dbReference>
<evidence type="ECO:0000256" key="9">
    <source>
        <dbReference type="ARBA" id="ARBA00023235"/>
    </source>
</evidence>
<dbReference type="PANTHER" id="PTHR30153">
    <property type="entry name" value="REPLICATIVE DNA HELICASE DNAB"/>
    <property type="match status" value="1"/>
</dbReference>
<comment type="similarity">
    <text evidence="1">Belongs to the helicase family. DnaB subfamily.</text>
</comment>
<dbReference type="GO" id="GO:0006269">
    <property type="term" value="P:DNA replication, synthesis of primer"/>
    <property type="evidence" value="ECO:0007669"/>
    <property type="project" value="UniProtKB-KW"/>
</dbReference>
<evidence type="ECO:0000256" key="8">
    <source>
        <dbReference type="ARBA" id="ARBA00023125"/>
    </source>
</evidence>
<comment type="catalytic activity">
    <reaction evidence="11">
        <text>ATP + H2O = ADP + phosphate + H(+)</text>
        <dbReference type="Rhea" id="RHEA:13065"/>
        <dbReference type="ChEBI" id="CHEBI:15377"/>
        <dbReference type="ChEBI" id="CHEBI:15378"/>
        <dbReference type="ChEBI" id="CHEBI:30616"/>
        <dbReference type="ChEBI" id="CHEBI:43474"/>
        <dbReference type="ChEBI" id="CHEBI:456216"/>
        <dbReference type="EC" id="5.6.2.3"/>
    </reaction>
</comment>
<dbReference type="RefSeq" id="WP_368647798.1">
    <property type="nucleotide sequence ID" value="NZ_CP158253.1"/>
</dbReference>
<feature type="domain" description="SF4 helicase" evidence="12">
    <location>
        <begin position="178"/>
        <end position="444"/>
    </location>
</feature>
<accession>A0AB39DPR3</accession>
<dbReference type="Pfam" id="PF00772">
    <property type="entry name" value="DnaB"/>
    <property type="match status" value="1"/>
</dbReference>
<evidence type="ECO:0000256" key="11">
    <source>
        <dbReference type="ARBA" id="ARBA00048954"/>
    </source>
</evidence>
<dbReference type="GO" id="GO:0043139">
    <property type="term" value="F:5'-3' DNA helicase activity"/>
    <property type="evidence" value="ECO:0007669"/>
    <property type="project" value="UniProtKB-EC"/>
</dbReference>
<evidence type="ECO:0000313" key="13">
    <source>
        <dbReference type="EMBL" id="XDJ45059.1"/>
    </source>
</evidence>
<dbReference type="EC" id="5.6.2.3" evidence="10"/>
<evidence type="ECO:0000256" key="5">
    <source>
        <dbReference type="ARBA" id="ARBA00022801"/>
    </source>
</evidence>
<evidence type="ECO:0000256" key="4">
    <source>
        <dbReference type="ARBA" id="ARBA00022741"/>
    </source>
</evidence>
<evidence type="ECO:0000259" key="12">
    <source>
        <dbReference type="PROSITE" id="PS51199"/>
    </source>
</evidence>
<dbReference type="KEGG" id="cgin:ABRZ00_00575"/>
<proteinExistence type="inferred from homology"/>
<evidence type="ECO:0000313" key="14">
    <source>
        <dbReference type="EMBL" id="XDJ55718.1"/>
    </source>
</evidence>
<organism evidence="14">
    <name type="scientific">Castellaniella ginsengisoli</name>
    <dbReference type="NCBI Taxonomy" id="546114"/>
    <lineage>
        <taxon>Bacteria</taxon>
        <taxon>Pseudomonadati</taxon>
        <taxon>Pseudomonadota</taxon>
        <taxon>Betaproteobacteria</taxon>
        <taxon>Burkholderiales</taxon>
        <taxon>Alcaligenaceae</taxon>
        <taxon>Castellaniella</taxon>
    </lineage>
</organism>
<dbReference type="GO" id="GO:0016787">
    <property type="term" value="F:hydrolase activity"/>
    <property type="evidence" value="ECO:0007669"/>
    <property type="project" value="UniProtKB-KW"/>
</dbReference>
<dbReference type="InterPro" id="IPR007694">
    <property type="entry name" value="DNA_helicase_DnaB-like_C"/>
</dbReference>
<evidence type="ECO:0000256" key="2">
    <source>
        <dbReference type="ARBA" id="ARBA00022515"/>
    </source>
</evidence>
<evidence type="ECO:0000256" key="6">
    <source>
        <dbReference type="ARBA" id="ARBA00022806"/>
    </source>
</evidence>
<reference evidence="14" key="1">
    <citation type="submission" date="2024-05" db="EMBL/GenBank/DDBJ databases">
        <authorList>
            <person name="Luo Y.-C."/>
            <person name="Nicholds J."/>
            <person name="Mortimer T."/>
            <person name="Maboni G."/>
        </authorList>
    </citation>
    <scope>NUCLEOTIDE SEQUENCE</scope>
    <source>
        <strain evidence="14">150221</strain>
        <strain evidence="13">153271</strain>
    </source>
</reference>
<dbReference type="Gene3D" id="3.40.50.300">
    <property type="entry name" value="P-loop containing nucleotide triphosphate hydrolases"/>
    <property type="match status" value="1"/>
</dbReference>
<dbReference type="GO" id="GO:1990077">
    <property type="term" value="C:primosome complex"/>
    <property type="evidence" value="ECO:0007669"/>
    <property type="project" value="UniProtKB-KW"/>
</dbReference>
<dbReference type="GO" id="GO:0005829">
    <property type="term" value="C:cytosol"/>
    <property type="evidence" value="ECO:0007669"/>
    <property type="project" value="TreeGrafter"/>
</dbReference>
<keyword evidence="8" id="KW-0238">DNA-binding</keyword>
<dbReference type="AlphaFoldDB" id="A0AB39DPR3"/>
<dbReference type="Gene3D" id="1.10.860.10">
    <property type="entry name" value="DNAb Helicase, Chain A"/>
    <property type="match status" value="1"/>
</dbReference>
<keyword evidence="9" id="KW-0413">Isomerase</keyword>
<evidence type="ECO:0000256" key="7">
    <source>
        <dbReference type="ARBA" id="ARBA00022840"/>
    </source>
</evidence>
<keyword evidence="3" id="KW-0235">DNA replication</keyword>
<dbReference type="SUPFAM" id="SSF48024">
    <property type="entry name" value="N-terminal domain of DnaB helicase"/>
    <property type="match status" value="1"/>
</dbReference>
<keyword evidence="5 14" id="KW-0378">Hydrolase</keyword>
<protein>
    <recommendedName>
        <fullName evidence="10">DNA 5'-3' helicase</fullName>
        <ecNumber evidence="10">5.6.2.3</ecNumber>
    </recommendedName>
</protein>
<dbReference type="InterPro" id="IPR007693">
    <property type="entry name" value="DNA_helicase_DnaB-like_N"/>
</dbReference>
<dbReference type="CDD" id="cd00984">
    <property type="entry name" value="DnaB_C"/>
    <property type="match status" value="1"/>
</dbReference>
<gene>
    <name evidence="14" type="ORF">ABRZ00_00575</name>
    <name evidence="13" type="ORF">ABRZ02_01815</name>
</gene>
<keyword evidence="4" id="KW-0547">Nucleotide-binding</keyword>
<dbReference type="EMBL" id="CP158257">
    <property type="protein sequence ID" value="XDJ55718.1"/>
    <property type="molecule type" value="Genomic_DNA"/>
</dbReference>
<keyword evidence="6 14" id="KW-0347">Helicase</keyword>
<dbReference type="GeneID" id="93065983"/>
<evidence type="ECO:0000256" key="3">
    <source>
        <dbReference type="ARBA" id="ARBA00022705"/>
    </source>
</evidence>
<dbReference type="EMBL" id="CP158253">
    <property type="protein sequence ID" value="XDJ45059.1"/>
    <property type="molecule type" value="Genomic_DNA"/>
</dbReference>
<dbReference type="InterPro" id="IPR027417">
    <property type="entry name" value="P-loop_NTPase"/>
</dbReference>
<dbReference type="Pfam" id="PF03796">
    <property type="entry name" value="DnaB_C"/>
    <property type="match status" value="1"/>
</dbReference>
<sequence>MNAPYEPEEFTASPPQSLDAEQAVLGGLLLDNEAIDRIGDLRRDQFYVHTHGLIFDHIQRLIAQQKPADVLTVFDSIRAAGEDADLRHLNDLMTNTPSAANIGRYAEIVREKALLRGMLQAAHKVHEIVSGPLAAAEKLDAVQAEFGRLADATTRREPASIREALGRYVQDLDRRFAGEAKNPGIPTGLVDLDTFLNGGIRRGALVTLGARPGMGKSALGETIALNAALAGFGVLFLSMEMPESEVTERAIASVGKVSAATLARADERTPHADSWDRVTRAAQALEKTALFVDDEPGLSLLQVATKARAVKRKSGLDLLVVDYLQLMTGTEEKRYQQIEAITKGLKILAKTLNIAVLALSQFGRDIERRPNKRPVLSDFRDSGSIEQDSDILLGLYREEQDNPDTDNRGYAEVFIMKNRQGKPGRCPLAYLGEQMRFENFVGQAPEFRPIAPRHQGFKD</sequence>
<dbReference type="InterPro" id="IPR016136">
    <property type="entry name" value="DNA_helicase_N/primase_C"/>
</dbReference>
<dbReference type="PANTHER" id="PTHR30153:SF2">
    <property type="entry name" value="REPLICATIVE DNA HELICASE"/>
    <property type="match status" value="1"/>
</dbReference>
<evidence type="ECO:0000256" key="10">
    <source>
        <dbReference type="ARBA" id="ARBA00044969"/>
    </source>
</evidence>
<dbReference type="InterPro" id="IPR036185">
    <property type="entry name" value="DNA_heli_DnaB-like_N_sf"/>
</dbReference>
<keyword evidence="7" id="KW-0067">ATP-binding</keyword>